<dbReference type="Proteomes" id="UP000789901">
    <property type="component" value="Unassembled WGS sequence"/>
</dbReference>
<organism evidence="1 2">
    <name type="scientific">Gigaspora margarita</name>
    <dbReference type="NCBI Taxonomy" id="4874"/>
    <lineage>
        <taxon>Eukaryota</taxon>
        <taxon>Fungi</taxon>
        <taxon>Fungi incertae sedis</taxon>
        <taxon>Mucoromycota</taxon>
        <taxon>Glomeromycotina</taxon>
        <taxon>Glomeromycetes</taxon>
        <taxon>Diversisporales</taxon>
        <taxon>Gigasporaceae</taxon>
        <taxon>Gigaspora</taxon>
    </lineage>
</organism>
<accession>A0ABN7VYR0</accession>
<sequence>TFGNIEEEILSHNLPKQWEKIEIDHICYQTSSASKADHYNLKSDAAIVAFVAKIK</sequence>
<name>A0ABN7VYR0_GIGMA</name>
<protein>
    <submittedName>
        <fullName evidence="1">45709_t:CDS:1</fullName>
    </submittedName>
</protein>
<comment type="caution">
    <text evidence="1">The sequence shown here is derived from an EMBL/GenBank/DDBJ whole genome shotgun (WGS) entry which is preliminary data.</text>
</comment>
<dbReference type="EMBL" id="CAJVQB010025894">
    <property type="protein sequence ID" value="CAG8807417.1"/>
    <property type="molecule type" value="Genomic_DNA"/>
</dbReference>
<keyword evidence="2" id="KW-1185">Reference proteome</keyword>
<gene>
    <name evidence="1" type="ORF">GMARGA_LOCUS24487</name>
</gene>
<proteinExistence type="predicted"/>
<feature type="non-terminal residue" evidence="1">
    <location>
        <position position="1"/>
    </location>
</feature>
<reference evidence="1 2" key="1">
    <citation type="submission" date="2021-06" db="EMBL/GenBank/DDBJ databases">
        <authorList>
            <person name="Kallberg Y."/>
            <person name="Tangrot J."/>
            <person name="Rosling A."/>
        </authorList>
    </citation>
    <scope>NUCLEOTIDE SEQUENCE [LARGE SCALE GENOMIC DNA]</scope>
    <source>
        <strain evidence="1 2">120-4 pot B 10/14</strain>
    </source>
</reference>
<evidence type="ECO:0000313" key="1">
    <source>
        <dbReference type="EMBL" id="CAG8807417.1"/>
    </source>
</evidence>
<evidence type="ECO:0000313" key="2">
    <source>
        <dbReference type="Proteomes" id="UP000789901"/>
    </source>
</evidence>